<feature type="signal peptide" evidence="1">
    <location>
        <begin position="1"/>
        <end position="22"/>
    </location>
</feature>
<evidence type="ECO:0000256" key="1">
    <source>
        <dbReference type="SAM" id="SignalP"/>
    </source>
</evidence>
<accession>A0A1G2KUR3</accession>
<gene>
    <name evidence="2" type="ORF">A3C16_01730</name>
</gene>
<protein>
    <submittedName>
        <fullName evidence="2">Uncharacterized protein</fullName>
    </submittedName>
</protein>
<dbReference type="EMBL" id="MHQL01000020">
    <property type="protein sequence ID" value="OHA03146.1"/>
    <property type="molecule type" value="Genomic_DNA"/>
</dbReference>
<reference evidence="2 3" key="1">
    <citation type="journal article" date="2016" name="Nat. Commun.">
        <title>Thousands of microbial genomes shed light on interconnected biogeochemical processes in an aquifer system.</title>
        <authorList>
            <person name="Anantharaman K."/>
            <person name="Brown C.T."/>
            <person name="Hug L.A."/>
            <person name="Sharon I."/>
            <person name="Castelle C.J."/>
            <person name="Probst A.J."/>
            <person name="Thomas B.C."/>
            <person name="Singh A."/>
            <person name="Wilkins M.J."/>
            <person name="Karaoz U."/>
            <person name="Brodie E.L."/>
            <person name="Williams K.H."/>
            <person name="Hubbard S.S."/>
            <person name="Banfield J.F."/>
        </authorList>
    </citation>
    <scope>NUCLEOTIDE SEQUENCE [LARGE SCALE GENOMIC DNA]</scope>
</reference>
<dbReference type="Proteomes" id="UP000177811">
    <property type="component" value="Unassembled WGS sequence"/>
</dbReference>
<evidence type="ECO:0000313" key="2">
    <source>
        <dbReference type="EMBL" id="OHA03146.1"/>
    </source>
</evidence>
<proteinExistence type="predicted"/>
<evidence type="ECO:0000313" key="3">
    <source>
        <dbReference type="Proteomes" id="UP000177811"/>
    </source>
</evidence>
<organism evidence="2 3">
    <name type="scientific">Candidatus Sungbacteria bacterium RIFCSPHIGHO2_02_FULL_51_29</name>
    <dbReference type="NCBI Taxonomy" id="1802273"/>
    <lineage>
        <taxon>Bacteria</taxon>
        <taxon>Candidatus Sungiibacteriota</taxon>
    </lineage>
</organism>
<sequence length="182" mass="20016">MKTLVGSIAVVLVATLLSPAFAAPPVAVTIEPYGNTYSTATRVTETLYYAKLGEPKFKSVTDASGAIDHGYALLVRLTGTQLANAVEYVQRADGTWRRVEFKVPDNPEQYDSWKELFEAAQRVTSVGESDLPDAIRRVPSDVRGMVEYVLVYHSGAVAFYFHDGRKAQVEQFAEALVEVPLK</sequence>
<name>A0A1G2KUR3_9BACT</name>
<comment type="caution">
    <text evidence="2">The sequence shown here is derived from an EMBL/GenBank/DDBJ whole genome shotgun (WGS) entry which is preliminary data.</text>
</comment>
<keyword evidence="1" id="KW-0732">Signal</keyword>
<feature type="chain" id="PRO_5009583464" evidence="1">
    <location>
        <begin position="23"/>
        <end position="182"/>
    </location>
</feature>
<dbReference type="AlphaFoldDB" id="A0A1G2KUR3"/>